<keyword evidence="6" id="KW-1185">Reference proteome</keyword>
<dbReference type="EMBL" id="CP009933">
    <property type="protein sequence ID" value="AKA71585.1"/>
    <property type="molecule type" value="Genomic_DNA"/>
</dbReference>
<keyword evidence="3" id="KW-0472">Membrane</keyword>
<protein>
    <submittedName>
        <fullName evidence="5">GNAT family acetyltransferase</fullName>
    </submittedName>
</protein>
<keyword evidence="1 5" id="KW-0808">Transferase</keyword>
<sequence>MTQISIEKYKDIYFKDVVSLLVSSFESKFFHRQNLTSNNIEDILDHIWNIKQEDLGYLHFVAKNDKKIVGVILIRVGNSLKSDNKIPLFSLCCRYGFFNILFFLFKLYFLTISMSKDCYIEHIAVDKSMRGKGVGKLLISYAEEALRNMKFRSLFLVVAESNPAKHLYYREGFKDVEHINSPFKGYFIGISKWIFMKKDIISNKYRKIL</sequence>
<feature type="transmembrane region" description="Helical" evidence="3">
    <location>
        <begin position="88"/>
        <end position="109"/>
    </location>
</feature>
<proteinExistence type="predicted"/>
<dbReference type="Pfam" id="PF00583">
    <property type="entry name" value="Acetyltransf_1"/>
    <property type="match status" value="1"/>
</dbReference>
<reference evidence="5 6" key="1">
    <citation type="journal article" date="2015" name="J. Biotechnol.">
        <title>Complete genome sequence of a malodorant-producing acetogen, Clostridium scatologenes ATCC 25775(T).</title>
        <authorList>
            <person name="Zhu Z."/>
            <person name="Guo T."/>
            <person name="Zheng H."/>
            <person name="Song T."/>
            <person name="Ouyang P."/>
            <person name="Xie J."/>
        </authorList>
    </citation>
    <scope>NUCLEOTIDE SEQUENCE [LARGE SCALE GENOMIC DNA]</scope>
    <source>
        <strain evidence="5 6">ATCC 25775</strain>
    </source>
</reference>
<dbReference type="GO" id="GO:0016747">
    <property type="term" value="F:acyltransferase activity, transferring groups other than amino-acyl groups"/>
    <property type="evidence" value="ECO:0007669"/>
    <property type="project" value="InterPro"/>
</dbReference>
<evidence type="ECO:0000256" key="3">
    <source>
        <dbReference type="SAM" id="Phobius"/>
    </source>
</evidence>
<dbReference type="AlphaFoldDB" id="A0A0E3JRB5"/>
<dbReference type="InterPro" id="IPR016181">
    <property type="entry name" value="Acyl_CoA_acyltransferase"/>
</dbReference>
<evidence type="ECO:0000313" key="6">
    <source>
        <dbReference type="Proteomes" id="UP000033115"/>
    </source>
</evidence>
<dbReference type="PANTHER" id="PTHR43420:SF44">
    <property type="entry name" value="ACETYLTRANSFERASE YPEA"/>
    <property type="match status" value="1"/>
</dbReference>
<name>A0A0E3JRB5_CLOSL</name>
<dbReference type="HOGENOM" id="CLU_105714_0_0_9"/>
<dbReference type="RefSeq" id="WP_029159442.1">
    <property type="nucleotide sequence ID" value="NZ_CP009933.1"/>
</dbReference>
<dbReference type="Gene3D" id="3.40.630.30">
    <property type="match status" value="1"/>
</dbReference>
<dbReference type="InterPro" id="IPR000182">
    <property type="entry name" value="GNAT_dom"/>
</dbReference>
<keyword evidence="2" id="KW-0012">Acyltransferase</keyword>
<dbReference type="PANTHER" id="PTHR43420">
    <property type="entry name" value="ACETYLTRANSFERASE"/>
    <property type="match status" value="1"/>
</dbReference>
<keyword evidence="3" id="KW-1133">Transmembrane helix</keyword>
<feature type="domain" description="N-acetyltransferase" evidence="4">
    <location>
        <begin position="4"/>
        <end position="201"/>
    </location>
</feature>
<dbReference type="InterPro" id="IPR050680">
    <property type="entry name" value="YpeA/RimI_acetyltransf"/>
</dbReference>
<evidence type="ECO:0000256" key="2">
    <source>
        <dbReference type="ARBA" id="ARBA00023315"/>
    </source>
</evidence>
<dbReference type="STRING" id="1548.CSCA_4460"/>
<dbReference type="KEGG" id="csq:CSCA_4460"/>
<evidence type="ECO:0000259" key="4">
    <source>
        <dbReference type="PROSITE" id="PS51186"/>
    </source>
</evidence>
<dbReference type="PROSITE" id="PS51186">
    <property type="entry name" value="GNAT"/>
    <property type="match status" value="1"/>
</dbReference>
<accession>A0A0E3JRB5</accession>
<keyword evidence="3" id="KW-0812">Transmembrane</keyword>
<dbReference type="CDD" id="cd04301">
    <property type="entry name" value="NAT_SF"/>
    <property type="match status" value="1"/>
</dbReference>
<dbReference type="SUPFAM" id="SSF55729">
    <property type="entry name" value="Acyl-CoA N-acyltransferases (Nat)"/>
    <property type="match status" value="1"/>
</dbReference>
<evidence type="ECO:0000313" key="5">
    <source>
        <dbReference type="EMBL" id="AKA71585.1"/>
    </source>
</evidence>
<evidence type="ECO:0000256" key="1">
    <source>
        <dbReference type="ARBA" id="ARBA00022679"/>
    </source>
</evidence>
<dbReference type="Proteomes" id="UP000033115">
    <property type="component" value="Chromosome"/>
</dbReference>
<organism evidence="5 6">
    <name type="scientific">Clostridium scatologenes</name>
    <dbReference type="NCBI Taxonomy" id="1548"/>
    <lineage>
        <taxon>Bacteria</taxon>
        <taxon>Bacillati</taxon>
        <taxon>Bacillota</taxon>
        <taxon>Clostridia</taxon>
        <taxon>Eubacteriales</taxon>
        <taxon>Clostridiaceae</taxon>
        <taxon>Clostridium</taxon>
    </lineage>
</organism>
<gene>
    <name evidence="5" type="ORF">CSCA_4460</name>
</gene>